<protein>
    <recommendedName>
        <fullName evidence="4">Tc1-like transposase DDE domain-containing protein</fullName>
    </recommendedName>
</protein>
<dbReference type="EMBL" id="JAJSOF020000011">
    <property type="protein sequence ID" value="KAJ4444691.1"/>
    <property type="molecule type" value="Genomic_DNA"/>
</dbReference>
<evidence type="ECO:0008006" key="4">
    <source>
        <dbReference type="Google" id="ProtNLM"/>
    </source>
</evidence>
<accession>A0ABQ8TFA3</accession>
<comment type="caution">
    <text evidence="2">The sequence shown here is derived from an EMBL/GenBank/DDBJ whole genome shotgun (WGS) entry which is preliminary data.</text>
</comment>
<dbReference type="Proteomes" id="UP001148838">
    <property type="component" value="Unassembled WGS sequence"/>
</dbReference>
<proteinExistence type="predicted"/>
<organism evidence="2 3">
    <name type="scientific">Periplaneta americana</name>
    <name type="common">American cockroach</name>
    <name type="synonym">Blatta americana</name>
    <dbReference type="NCBI Taxonomy" id="6978"/>
    <lineage>
        <taxon>Eukaryota</taxon>
        <taxon>Metazoa</taxon>
        <taxon>Ecdysozoa</taxon>
        <taxon>Arthropoda</taxon>
        <taxon>Hexapoda</taxon>
        <taxon>Insecta</taxon>
        <taxon>Pterygota</taxon>
        <taxon>Neoptera</taxon>
        <taxon>Polyneoptera</taxon>
        <taxon>Dictyoptera</taxon>
        <taxon>Blattodea</taxon>
        <taxon>Blattoidea</taxon>
        <taxon>Blattidae</taxon>
        <taxon>Blattinae</taxon>
        <taxon>Periplaneta</taxon>
    </lineage>
</organism>
<dbReference type="Gene3D" id="3.30.420.10">
    <property type="entry name" value="Ribonuclease H-like superfamily/Ribonuclease H"/>
    <property type="match status" value="1"/>
</dbReference>
<gene>
    <name evidence="2" type="ORF">ANN_06488</name>
</gene>
<feature type="compositionally biased region" description="Acidic residues" evidence="1">
    <location>
        <begin position="137"/>
        <end position="149"/>
    </location>
</feature>
<sequence>MMAADGDYHHLCKLMAPVRHRWSINDVIGGIRNTVMPSDCSPVRFGIRSLLPPYSPELNPLELIWADIKQWVAGQNTTFNLEQVMKLCQQRVDGISVAKWEIVCEHVEKIEDEYIEQEGIMENVIESFIITGGDSSSESDDDEDDDNENHDDNGGDISGTESLSDE</sequence>
<keyword evidence="3" id="KW-1185">Reference proteome</keyword>
<feature type="region of interest" description="Disordered" evidence="1">
    <location>
        <begin position="131"/>
        <end position="166"/>
    </location>
</feature>
<reference evidence="2 3" key="1">
    <citation type="journal article" date="2022" name="Allergy">
        <title>Genome assembly and annotation of Periplaneta americana reveal a comprehensive cockroach allergen profile.</title>
        <authorList>
            <person name="Wang L."/>
            <person name="Xiong Q."/>
            <person name="Saelim N."/>
            <person name="Wang L."/>
            <person name="Nong W."/>
            <person name="Wan A.T."/>
            <person name="Shi M."/>
            <person name="Liu X."/>
            <person name="Cao Q."/>
            <person name="Hui J.H.L."/>
            <person name="Sookrung N."/>
            <person name="Leung T.F."/>
            <person name="Tungtrongchitr A."/>
            <person name="Tsui S.K.W."/>
        </authorList>
    </citation>
    <scope>NUCLEOTIDE SEQUENCE [LARGE SCALE GENOMIC DNA]</scope>
    <source>
        <strain evidence="2">PWHHKU_190912</strain>
    </source>
</reference>
<evidence type="ECO:0000313" key="2">
    <source>
        <dbReference type="EMBL" id="KAJ4444691.1"/>
    </source>
</evidence>
<evidence type="ECO:0000256" key="1">
    <source>
        <dbReference type="SAM" id="MobiDB-lite"/>
    </source>
</evidence>
<evidence type="ECO:0000313" key="3">
    <source>
        <dbReference type="Proteomes" id="UP001148838"/>
    </source>
</evidence>
<dbReference type="InterPro" id="IPR036397">
    <property type="entry name" value="RNaseH_sf"/>
</dbReference>
<name>A0ABQ8TFA3_PERAM</name>